<dbReference type="GO" id="GO:0003676">
    <property type="term" value="F:nucleic acid binding"/>
    <property type="evidence" value="ECO:0007669"/>
    <property type="project" value="InterPro"/>
</dbReference>
<comment type="caution">
    <text evidence="2">The sequence shown here is derived from an EMBL/GenBank/DDBJ whole genome shotgun (WGS) entry which is preliminary data.</text>
</comment>
<dbReference type="Proteomes" id="UP000591131">
    <property type="component" value="Unassembled WGS sequence"/>
</dbReference>
<evidence type="ECO:0000313" key="3">
    <source>
        <dbReference type="Proteomes" id="UP000591131"/>
    </source>
</evidence>
<feature type="non-terminal residue" evidence="2">
    <location>
        <position position="1"/>
    </location>
</feature>
<organism evidence="2 3">
    <name type="scientific">Perkinsus chesapeaki</name>
    <name type="common">Clam parasite</name>
    <name type="synonym">Perkinsus andrewsi</name>
    <dbReference type="NCBI Taxonomy" id="330153"/>
    <lineage>
        <taxon>Eukaryota</taxon>
        <taxon>Sar</taxon>
        <taxon>Alveolata</taxon>
        <taxon>Perkinsozoa</taxon>
        <taxon>Perkinsea</taxon>
        <taxon>Perkinsida</taxon>
        <taxon>Perkinsidae</taxon>
        <taxon>Perkinsus</taxon>
    </lineage>
</organism>
<protein>
    <recommendedName>
        <fullName evidence="1">Integrase catalytic domain-containing protein</fullName>
    </recommendedName>
</protein>
<dbReference type="Pfam" id="PF17921">
    <property type="entry name" value="Integrase_H2C2"/>
    <property type="match status" value="1"/>
</dbReference>
<accession>A0A7J6KNE5</accession>
<dbReference type="PANTHER" id="PTHR37984">
    <property type="entry name" value="PROTEIN CBG26694"/>
    <property type="match status" value="1"/>
</dbReference>
<dbReference type="AlphaFoldDB" id="A0A7J6KNE5"/>
<dbReference type="InterPro" id="IPR041588">
    <property type="entry name" value="Integrase_H2C2"/>
</dbReference>
<dbReference type="PROSITE" id="PS50994">
    <property type="entry name" value="INTEGRASE"/>
    <property type="match status" value="1"/>
</dbReference>
<name>A0A7J6KNE5_PERCH</name>
<dbReference type="Gene3D" id="1.10.340.70">
    <property type="match status" value="1"/>
</dbReference>
<dbReference type="OrthoDB" id="422540at2759"/>
<dbReference type="InterPro" id="IPR001584">
    <property type="entry name" value="Integrase_cat-core"/>
</dbReference>
<dbReference type="PANTHER" id="PTHR37984:SF15">
    <property type="entry name" value="INTEGRASE CATALYTIC DOMAIN-CONTAINING PROTEIN"/>
    <property type="match status" value="1"/>
</dbReference>
<dbReference type="Gene3D" id="3.30.420.10">
    <property type="entry name" value="Ribonuclease H-like superfamily/Ribonuclease H"/>
    <property type="match status" value="1"/>
</dbReference>
<gene>
    <name evidence="2" type="ORF">FOL47_003710</name>
</gene>
<feature type="domain" description="Integrase catalytic" evidence="1">
    <location>
        <begin position="236"/>
        <end position="362"/>
    </location>
</feature>
<proteinExistence type="predicted"/>
<evidence type="ECO:0000313" key="2">
    <source>
        <dbReference type="EMBL" id="KAF4648119.1"/>
    </source>
</evidence>
<dbReference type="SUPFAM" id="SSF53098">
    <property type="entry name" value="Ribonuclease H-like"/>
    <property type="match status" value="1"/>
</dbReference>
<dbReference type="InterPro" id="IPR050951">
    <property type="entry name" value="Retrovirus_Pol_polyprotein"/>
</dbReference>
<evidence type="ECO:0000259" key="1">
    <source>
        <dbReference type="PROSITE" id="PS50994"/>
    </source>
</evidence>
<dbReference type="EMBL" id="JAAPAO010002170">
    <property type="protein sequence ID" value="KAF4648119.1"/>
    <property type="molecule type" value="Genomic_DNA"/>
</dbReference>
<feature type="non-terminal residue" evidence="2">
    <location>
        <position position="362"/>
    </location>
</feature>
<dbReference type="GO" id="GO:0015074">
    <property type="term" value="P:DNA integration"/>
    <property type="evidence" value="ECO:0007669"/>
    <property type="project" value="InterPro"/>
</dbReference>
<dbReference type="InterPro" id="IPR036397">
    <property type="entry name" value="RNaseH_sf"/>
</dbReference>
<reference evidence="2 3" key="1">
    <citation type="submission" date="2020-04" db="EMBL/GenBank/DDBJ databases">
        <title>Perkinsus chesapeaki whole genome sequence.</title>
        <authorList>
            <person name="Bogema D.R."/>
        </authorList>
    </citation>
    <scope>NUCLEOTIDE SEQUENCE [LARGE SCALE GENOMIC DNA]</scope>
    <source>
        <strain evidence="2">ATCC PRA-425</strain>
    </source>
</reference>
<keyword evidence="3" id="KW-1185">Reference proteome</keyword>
<dbReference type="InterPro" id="IPR012337">
    <property type="entry name" value="RNaseH-like_sf"/>
</dbReference>
<sequence length="362" mass="40382">ETNFLSDAFSRIISNLVPIPASDMVFAVIEGNDVPNTDDTTHEGPDEENLVPVERLLHKTSPTRKRLVDLQKQDTTTTYCGATLASIYDEVQQLDATQSQDAHEDLDLQPQARNLAASGRFIMDTDGLLLTEVVYDGETCVVPVLPEGGDFRDLLVLPYIIDNTTEAPDSSRALTAKQFFIWLFHDGPVHIGRSRTYVMARRCIWFPGMSTYIRSYIRRCPTCAPTTLHAQQPTPLTSVPLVCARFKHLAVDHVDPRRPPVGNLTSILTVVDLSTSWVCFIPVKDHSALAAAEAIYHDWVTNFGWPTSIQSDNHQAFCSKLWEALGLLCGLRLPKSTAYYPPGNGAVERKNRDLRSLLNKFD</sequence>